<dbReference type="SMART" id="SM00829">
    <property type="entry name" value="PKS_ER"/>
    <property type="match status" value="1"/>
</dbReference>
<feature type="domain" description="Enoyl reductase (ER)" evidence="3">
    <location>
        <begin position="6"/>
        <end position="319"/>
    </location>
</feature>
<reference evidence="4 5" key="1">
    <citation type="submission" date="2018-03" db="EMBL/GenBank/DDBJ databases">
        <title>The draft genome of Mesorhizobium sp. 6GN-30.</title>
        <authorList>
            <person name="Liu L."/>
            <person name="Li L."/>
            <person name="Wang T."/>
            <person name="Zhang X."/>
            <person name="Liang L."/>
        </authorList>
    </citation>
    <scope>NUCLEOTIDE SEQUENCE [LARGE SCALE GENOMIC DNA]</scope>
    <source>
        <strain evidence="4 5">6GN30</strain>
    </source>
</reference>
<dbReference type="SUPFAM" id="SSF51735">
    <property type="entry name" value="NAD(P)-binding Rossmann-fold domains"/>
    <property type="match status" value="1"/>
</dbReference>
<evidence type="ECO:0000259" key="3">
    <source>
        <dbReference type="SMART" id="SM00829"/>
    </source>
</evidence>
<keyword evidence="1" id="KW-0521">NADP</keyword>
<protein>
    <submittedName>
        <fullName evidence="4">Quinone oxidoreductase</fullName>
    </submittedName>
</protein>
<evidence type="ECO:0000313" key="5">
    <source>
        <dbReference type="Proteomes" id="UP000241229"/>
    </source>
</evidence>
<keyword evidence="5" id="KW-1185">Reference proteome</keyword>
<dbReference type="AlphaFoldDB" id="A0A2P7SS39"/>
<name>A0A2P7SS39_9HYPH</name>
<evidence type="ECO:0000256" key="1">
    <source>
        <dbReference type="ARBA" id="ARBA00022857"/>
    </source>
</evidence>
<evidence type="ECO:0000313" key="4">
    <source>
        <dbReference type="EMBL" id="PSJ65290.1"/>
    </source>
</evidence>
<keyword evidence="2" id="KW-0560">Oxidoreductase</keyword>
<sequence>MQAGVATEAGLAIREVPRPAPGDEQVLVKVAAAGMNRADLNAAKGAGVATKEALGKPIGMEWAGEIVELGKAVKGLQVGDRVMCSGGGGYADYAVADMGRTIRLEELGFEQAAVLPLALMTAHDAVVTQGRLAEGDAVLVHGASSAVGLMAMQIARLRGASVIAATSGDAAKRERLKPFGATLTLDPADPAWPELLLAATGGKGANVAIDMVSGPSIDSVMKAAAVLGRIVNVGRLGGARAEFDFDLHAAKRLAYVGVTFRTRALAEVRAIVERMKADLWEAVSAGNLSLPIDRSFPLAEAVAAHEHMRANRHFGKIVLRP</sequence>
<dbReference type="GO" id="GO:0016651">
    <property type="term" value="F:oxidoreductase activity, acting on NAD(P)H"/>
    <property type="evidence" value="ECO:0007669"/>
    <property type="project" value="TreeGrafter"/>
</dbReference>
<dbReference type="GO" id="GO:0070402">
    <property type="term" value="F:NADPH binding"/>
    <property type="evidence" value="ECO:0007669"/>
    <property type="project" value="TreeGrafter"/>
</dbReference>
<dbReference type="InterPro" id="IPR020843">
    <property type="entry name" value="ER"/>
</dbReference>
<dbReference type="InterPro" id="IPR036291">
    <property type="entry name" value="NAD(P)-bd_dom_sf"/>
</dbReference>
<dbReference type="Pfam" id="PF08240">
    <property type="entry name" value="ADH_N"/>
    <property type="match status" value="1"/>
</dbReference>
<dbReference type="InterPro" id="IPR013154">
    <property type="entry name" value="ADH-like_N"/>
</dbReference>
<dbReference type="EMBL" id="PXYK01000002">
    <property type="protein sequence ID" value="PSJ65290.1"/>
    <property type="molecule type" value="Genomic_DNA"/>
</dbReference>
<dbReference type="Pfam" id="PF00107">
    <property type="entry name" value="ADH_zinc_N"/>
    <property type="match status" value="1"/>
</dbReference>
<dbReference type="Gene3D" id="3.90.180.10">
    <property type="entry name" value="Medium-chain alcohol dehydrogenases, catalytic domain"/>
    <property type="match status" value="1"/>
</dbReference>
<dbReference type="Proteomes" id="UP000241229">
    <property type="component" value="Unassembled WGS sequence"/>
</dbReference>
<organism evidence="4 5">
    <name type="scientific">Kumtagia ephedrae</name>
    <dbReference type="NCBI Taxonomy" id="2116701"/>
    <lineage>
        <taxon>Bacteria</taxon>
        <taxon>Pseudomonadati</taxon>
        <taxon>Pseudomonadota</taxon>
        <taxon>Alphaproteobacteria</taxon>
        <taxon>Hyphomicrobiales</taxon>
        <taxon>Phyllobacteriaceae</taxon>
        <taxon>Kumtagia</taxon>
    </lineage>
</organism>
<evidence type="ECO:0000256" key="2">
    <source>
        <dbReference type="ARBA" id="ARBA00023002"/>
    </source>
</evidence>
<dbReference type="InterPro" id="IPR011032">
    <property type="entry name" value="GroES-like_sf"/>
</dbReference>
<comment type="caution">
    <text evidence="4">The sequence shown here is derived from an EMBL/GenBank/DDBJ whole genome shotgun (WGS) entry which is preliminary data.</text>
</comment>
<dbReference type="PANTHER" id="PTHR48106">
    <property type="entry name" value="QUINONE OXIDOREDUCTASE PIG3-RELATED"/>
    <property type="match status" value="1"/>
</dbReference>
<dbReference type="OrthoDB" id="9780520at2"/>
<dbReference type="Gene3D" id="3.40.50.720">
    <property type="entry name" value="NAD(P)-binding Rossmann-like Domain"/>
    <property type="match status" value="1"/>
</dbReference>
<gene>
    <name evidence="4" type="ORF">C7I84_02790</name>
</gene>
<accession>A0A2P7SS39</accession>
<dbReference type="PANTHER" id="PTHR48106:SF8">
    <property type="entry name" value="OS02G0805600 PROTEIN"/>
    <property type="match status" value="1"/>
</dbReference>
<proteinExistence type="predicted"/>
<dbReference type="RefSeq" id="WP_106770630.1">
    <property type="nucleotide sequence ID" value="NZ_PXYK01000002.1"/>
</dbReference>
<dbReference type="InterPro" id="IPR013149">
    <property type="entry name" value="ADH-like_C"/>
</dbReference>
<dbReference type="SUPFAM" id="SSF50129">
    <property type="entry name" value="GroES-like"/>
    <property type="match status" value="1"/>
</dbReference>